<evidence type="ECO:0000313" key="4">
    <source>
        <dbReference type="Proteomes" id="UP000070544"/>
    </source>
</evidence>
<feature type="transmembrane region" description="Helical" evidence="2">
    <location>
        <begin position="321"/>
        <end position="354"/>
    </location>
</feature>
<keyword evidence="4" id="KW-1185">Reference proteome</keyword>
<feature type="transmembrane region" description="Helical" evidence="2">
    <location>
        <begin position="286"/>
        <end position="309"/>
    </location>
</feature>
<dbReference type="Proteomes" id="UP000070544">
    <property type="component" value="Unassembled WGS sequence"/>
</dbReference>
<feature type="transmembrane region" description="Helical" evidence="2">
    <location>
        <begin position="366"/>
        <end position="383"/>
    </location>
</feature>
<sequence length="398" mass="43675">MSRLLDLHSELVICISTYWTDYSLGLPAGSFNRTLRSLPSDPLATAPRVIGKFGSVHVAFAMEVFRIEKGAAERMARILIDKGANLIEAHEDWQLNYHRTTALILTGEYGVIKTTSLRRNKPIRSVQLQSSPACTALPRWRASQPKTRSTPHPAPIADAQAVTPPAPMEAHLNPNHSSACRATRSGCPDRSTADVQPGSESGLQREPDREYAENKKKHTKLNGFFLSSGNLATECGAMASECCEVLFILFMRWFFFIAVALTPIWVLTATLVLVKHEAECTVYPLHSLLIALCASLAAGPYFTVSFLFFSEMHEYSGDVCLAVIMSIFSLFSYGASVVLSAGNVALVILGAVWVSRSDVRCRETAPRLFNATLAMVVYGFVTAPSRPRPSRSNDLGYL</sequence>
<dbReference type="AlphaFoldDB" id="A0A139AFX5"/>
<accession>A0A139AFX5</accession>
<proteinExistence type="predicted"/>
<feature type="compositionally biased region" description="Basic and acidic residues" evidence="1">
    <location>
        <begin position="203"/>
        <end position="214"/>
    </location>
</feature>
<evidence type="ECO:0000256" key="1">
    <source>
        <dbReference type="SAM" id="MobiDB-lite"/>
    </source>
</evidence>
<dbReference type="EMBL" id="KQ965761">
    <property type="protein sequence ID" value="KXS15599.1"/>
    <property type="molecule type" value="Genomic_DNA"/>
</dbReference>
<reference evidence="3 4" key="1">
    <citation type="journal article" date="2015" name="Genome Biol. Evol.">
        <title>Phylogenomic analyses indicate that early fungi evolved digesting cell walls of algal ancestors of land plants.</title>
        <authorList>
            <person name="Chang Y."/>
            <person name="Wang S."/>
            <person name="Sekimoto S."/>
            <person name="Aerts A.L."/>
            <person name="Choi C."/>
            <person name="Clum A."/>
            <person name="LaButti K.M."/>
            <person name="Lindquist E.A."/>
            <person name="Yee Ngan C."/>
            <person name="Ohm R.A."/>
            <person name="Salamov A.A."/>
            <person name="Grigoriev I.V."/>
            <person name="Spatafora J.W."/>
            <person name="Berbee M.L."/>
        </authorList>
    </citation>
    <scope>NUCLEOTIDE SEQUENCE [LARGE SCALE GENOMIC DNA]</scope>
    <source>
        <strain evidence="3 4">JEL478</strain>
    </source>
</reference>
<gene>
    <name evidence="3" type="ORF">M427DRAFT_32284</name>
</gene>
<organism evidence="3 4">
    <name type="scientific">Gonapodya prolifera (strain JEL478)</name>
    <name type="common">Monoblepharis prolifera</name>
    <dbReference type="NCBI Taxonomy" id="1344416"/>
    <lineage>
        <taxon>Eukaryota</taxon>
        <taxon>Fungi</taxon>
        <taxon>Fungi incertae sedis</taxon>
        <taxon>Chytridiomycota</taxon>
        <taxon>Chytridiomycota incertae sedis</taxon>
        <taxon>Monoblepharidomycetes</taxon>
        <taxon>Monoblepharidales</taxon>
        <taxon>Gonapodyaceae</taxon>
        <taxon>Gonapodya</taxon>
    </lineage>
</organism>
<keyword evidence="2" id="KW-0472">Membrane</keyword>
<name>A0A139AFX5_GONPJ</name>
<protein>
    <submittedName>
        <fullName evidence="3">Uncharacterized protein</fullName>
    </submittedName>
</protein>
<evidence type="ECO:0000313" key="3">
    <source>
        <dbReference type="EMBL" id="KXS15599.1"/>
    </source>
</evidence>
<evidence type="ECO:0000256" key="2">
    <source>
        <dbReference type="SAM" id="Phobius"/>
    </source>
</evidence>
<feature type="transmembrane region" description="Helical" evidence="2">
    <location>
        <begin position="253"/>
        <end position="274"/>
    </location>
</feature>
<keyword evidence="2" id="KW-1133">Transmembrane helix</keyword>
<keyword evidence="2" id="KW-0812">Transmembrane</keyword>
<feature type="region of interest" description="Disordered" evidence="1">
    <location>
        <begin position="134"/>
        <end position="215"/>
    </location>
</feature>